<accession>A0A3M8P9J1</accession>
<proteinExistence type="predicted"/>
<name>A0A3M8P9J1_9BACL</name>
<reference evidence="2 3" key="1">
    <citation type="journal article" date="2018" name="Int. J. Syst. Evol. Microbiol.">
        <title>Planococcus salinus sp. nov., a moderately halophilic bacterium isolated from a saline-alkali soil.</title>
        <authorList>
            <person name="Gan L."/>
        </authorList>
    </citation>
    <scope>NUCLEOTIDE SEQUENCE [LARGE SCALE GENOMIC DNA]</scope>
    <source>
        <strain evidence="2 3">LCB217</strain>
    </source>
</reference>
<comment type="caution">
    <text evidence="2">The sequence shown here is derived from an EMBL/GenBank/DDBJ whole genome shotgun (WGS) entry which is preliminary data.</text>
</comment>
<evidence type="ECO:0000313" key="2">
    <source>
        <dbReference type="EMBL" id="RNF40282.1"/>
    </source>
</evidence>
<gene>
    <name evidence="2" type="ORF">EEX84_06525</name>
</gene>
<dbReference type="OrthoDB" id="2428296at2"/>
<dbReference type="AlphaFoldDB" id="A0A3M8P9J1"/>
<protein>
    <submittedName>
        <fullName evidence="2">Uncharacterized protein</fullName>
    </submittedName>
</protein>
<feature type="compositionally biased region" description="Basic and acidic residues" evidence="1">
    <location>
        <begin position="96"/>
        <end position="111"/>
    </location>
</feature>
<organism evidence="2 3">
    <name type="scientific">Planococcus salinus</name>
    <dbReference type="NCBI Taxonomy" id="1848460"/>
    <lineage>
        <taxon>Bacteria</taxon>
        <taxon>Bacillati</taxon>
        <taxon>Bacillota</taxon>
        <taxon>Bacilli</taxon>
        <taxon>Bacillales</taxon>
        <taxon>Caryophanaceae</taxon>
        <taxon>Planococcus</taxon>
    </lineage>
</organism>
<evidence type="ECO:0000313" key="3">
    <source>
        <dbReference type="Proteomes" id="UP000275473"/>
    </source>
</evidence>
<dbReference type="EMBL" id="RIAX01000003">
    <property type="protein sequence ID" value="RNF40282.1"/>
    <property type="molecule type" value="Genomic_DNA"/>
</dbReference>
<feature type="region of interest" description="Disordered" evidence="1">
    <location>
        <begin position="1"/>
        <end position="111"/>
    </location>
</feature>
<dbReference type="RefSeq" id="WP_123164791.1">
    <property type="nucleotide sequence ID" value="NZ_RIAX01000003.1"/>
</dbReference>
<feature type="compositionally biased region" description="Basic and acidic residues" evidence="1">
    <location>
        <begin position="39"/>
        <end position="73"/>
    </location>
</feature>
<keyword evidence="3" id="KW-1185">Reference proteome</keyword>
<evidence type="ECO:0000256" key="1">
    <source>
        <dbReference type="SAM" id="MobiDB-lite"/>
    </source>
</evidence>
<feature type="compositionally biased region" description="Basic and acidic residues" evidence="1">
    <location>
        <begin position="1"/>
        <end position="27"/>
    </location>
</feature>
<sequence length="111" mass="11985">MGNKESDYSTDPLKNESEGTETGKGKNDFNAGGNASDYDGGHPKDVYPESEGRISSDEERPNQKEKSDKKSLDENEFNAGGNDSDYDGGHPQDVSPKSEGRIDSNNDNPGK</sequence>
<dbReference type="Proteomes" id="UP000275473">
    <property type="component" value="Unassembled WGS sequence"/>
</dbReference>